<sequence length="180" mass="20812">MDLGSNRLNSCLDFALAHVDSSLDSWKNVIFMEEQQFALDASGLVYRCRNFHSFRRHAVSVLGCITVDGPREFLGWRFAQPHRPVCCSSAVKYWFESQLKIRCIPWPSAAEQFLPMKKVWLKVEEELNYRVFDGVNLVEDLWSHVSEVWPKVTNDTTVRNAIFEIPERCADYVNGHGIVE</sequence>
<dbReference type="InParanoid" id="E9HPT1"/>
<reference evidence="1 2" key="1">
    <citation type="journal article" date="2011" name="Science">
        <title>The ecoresponsive genome of Daphnia pulex.</title>
        <authorList>
            <person name="Colbourne J.K."/>
            <person name="Pfrender M.E."/>
            <person name="Gilbert D."/>
            <person name="Thomas W.K."/>
            <person name="Tucker A."/>
            <person name="Oakley T.H."/>
            <person name="Tokishita S."/>
            <person name="Aerts A."/>
            <person name="Arnold G.J."/>
            <person name="Basu M.K."/>
            <person name="Bauer D.J."/>
            <person name="Caceres C.E."/>
            <person name="Carmel L."/>
            <person name="Casola C."/>
            <person name="Choi J.H."/>
            <person name="Detter J.C."/>
            <person name="Dong Q."/>
            <person name="Dusheyko S."/>
            <person name="Eads B.D."/>
            <person name="Frohlich T."/>
            <person name="Geiler-Samerotte K.A."/>
            <person name="Gerlach D."/>
            <person name="Hatcher P."/>
            <person name="Jogdeo S."/>
            <person name="Krijgsveld J."/>
            <person name="Kriventseva E.V."/>
            <person name="Kultz D."/>
            <person name="Laforsch C."/>
            <person name="Lindquist E."/>
            <person name="Lopez J."/>
            <person name="Manak J.R."/>
            <person name="Muller J."/>
            <person name="Pangilinan J."/>
            <person name="Patwardhan R.P."/>
            <person name="Pitluck S."/>
            <person name="Pritham E.J."/>
            <person name="Rechtsteiner A."/>
            <person name="Rho M."/>
            <person name="Rogozin I.B."/>
            <person name="Sakarya O."/>
            <person name="Salamov A."/>
            <person name="Schaack S."/>
            <person name="Shapiro H."/>
            <person name="Shiga Y."/>
            <person name="Skalitzky C."/>
            <person name="Smith Z."/>
            <person name="Souvorov A."/>
            <person name="Sung W."/>
            <person name="Tang Z."/>
            <person name="Tsuchiya D."/>
            <person name="Tu H."/>
            <person name="Vos H."/>
            <person name="Wang M."/>
            <person name="Wolf Y.I."/>
            <person name="Yamagata H."/>
            <person name="Yamada T."/>
            <person name="Ye Y."/>
            <person name="Shaw J.R."/>
            <person name="Andrews J."/>
            <person name="Crease T.J."/>
            <person name="Tang H."/>
            <person name="Lucas S.M."/>
            <person name="Robertson H.M."/>
            <person name="Bork P."/>
            <person name="Koonin E.V."/>
            <person name="Zdobnov E.M."/>
            <person name="Grigoriev I.V."/>
            <person name="Lynch M."/>
            <person name="Boore J.L."/>
        </authorList>
    </citation>
    <scope>NUCLEOTIDE SEQUENCE [LARGE SCALE GENOMIC DNA]</scope>
</reference>
<evidence type="ECO:0008006" key="3">
    <source>
        <dbReference type="Google" id="ProtNLM"/>
    </source>
</evidence>
<dbReference type="InterPro" id="IPR036397">
    <property type="entry name" value="RNaseH_sf"/>
</dbReference>
<evidence type="ECO:0000313" key="1">
    <source>
        <dbReference type="EMBL" id="EFX66249.1"/>
    </source>
</evidence>
<gene>
    <name evidence="1" type="ORF">DAPPUDRAFT_116578</name>
</gene>
<dbReference type="AlphaFoldDB" id="E9HPT1"/>
<accession>E9HPT1</accession>
<dbReference type="EMBL" id="GL732710">
    <property type="protein sequence ID" value="EFX66249.1"/>
    <property type="molecule type" value="Genomic_DNA"/>
</dbReference>
<evidence type="ECO:0000313" key="2">
    <source>
        <dbReference type="Proteomes" id="UP000000305"/>
    </source>
</evidence>
<dbReference type="GO" id="GO:0003676">
    <property type="term" value="F:nucleic acid binding"/>
    <property type="evidence" value="ECO:0007669"/>
    <property type="project" value="InterPro"/>
</dbReference>
<dbReference type="Gene3D" id="3.30.420.10">
    <property type="entry name" value="Ribonuclease H-like superfamily/Ribonuclease H"/>
    <property type="match status" value="1"/>
</dbReference>
<dbReference type="HOGENOM" id="CLU_1497730_0_0_1"/>
<proteinExistence type="predicted"/>
<dbReference type="Proteomes" id="UP000000305">
    <property type="component" value="Unassembled WGS sequence"/>
</dbReference>
<organism evidence="1 2">
    <name type="scientific">Daphnia pulex</name>
    <name type="common">Water flea</name>
    <dbReference type="NCBI Taxonomy" id="6669"/>
    <lineage>
        <taxon>Eukaryota</taxon>
        <taxon>Metazoa</taxon>
        <taxon>Ecdysozoa</taxon>
        <taxon>Arthropoda</taxon>
        <taxon>Crustacea</taxon>
        <taxon>Branchiopoda</taxon>
        <taxon>Diplostraca</taxon>
        <taxon>Cladocera</taxon>
        <taxon>Anomopoda</taxon>
        <taxon>Daphniidae</taxon>
        <taxon>Daphnia</taxon>
    </lineage>
</organism>
<keyword evidence="2" id="KW-1185">Reference proteome</keyword>
<name>E9HPT1_DAPPU</name>
<protein>
    <recommendedName>
        <fullName evidence="3">Tc1-like transposase DDE domain-containing protein</fullName>
    </recommendedName>
</protein>
<dbReference type="KEGG" id="dpx:DAPPUDRAFT_116578"/>